<dbReference type="EMBL" id="LT840184">
    <property type="protein sequence ID" value="SMF86483.1"/>
    <property type="molecule type" value="Genomic_DNA"/>
</dbReference>
<dbReference type="Gene3D" id="3.40.50.150">
    <property type="entry name" value="Vaccinia Virus protein VP39"/>
    <property type="match status" value="1"/>
</dbReference>
<accession>A0A1X7HGT7</accession>
<evidence type="ECO:0000313" key="1">
    <source>
        <dbReference type="EMBL" id="SMF86483.1"/>
    </source>
</evidence>
<dbReference type="Pfam" id="PF04445">
    <property type="entry name" value="SAM_MT"/>
    <property type="match status" value="1"/>
</dbReference>
<dbReference type="PANTHER" id="PTHR36112">
    <property type="entry name" value="RIBOSOMAL RNA SMALL SUBUNIT METHYLTRANSFERASE J"/>
    <property type="match status" value="1"/>
</dbReference>
<name>A0A1X7HGT7_9BACL</name>
<dbReference type="GO" id="GO:0008990">
    <property type="term" value="F:rRNA (guanine-N2-)-methyltransferase activity"/>
    <property type="evidence" value="ECO:0007669"/>
    <property type="project" value="InterPro"/>
</dbReference>
<keyword evidence="1" id="KW-0489">Methyltransferase</keyword>
<proteinExistence type="predicted"/>
<dbReference type="STRING" id="1313296.SAMN05661091_3405"/>
<protein>
    <submittedName>
        <fullName evidence="1">Putative SAM-dependent methyltransferase</fullName>
    </submittedName>
</protein>
<dbReference type="InterPro" id="IPR007536">
    <property type="entry name" value="16SrRNA_methylTrfase_J"/>
</dbReference>
<keyword evidence="2" id="KW-1185">Reference proteome</keyword>
<dbReference type="Proteomes" id="UP000192940">
    <property type="component" value="Chromosome I"/>
</dbReference>
<dbReference type="InterPro" id="IPR029063">
    <property type="entry name" value="SAM-dependent_MTases_sf"/>
</dbReference>
<dbReference type="CDD" id="cd02440">
    <property type="entry name" value="AdoMet_MTases"/>
    <property type="match status" value="1"/>
</dbReference>
<dbReference type="SUPFAM" id="SSF53335">
    <property type="entry name" value="S-adenosyl-L-methionine-dependent methyltransferases"/>
    <property type="match status" value="1"/>
</dbReference>
<dbReference type="AlphaFoldDB" id="A0A1X7HGT7"/>
<reference evidence="1 2" key="1">
    <citation type="submission" date="2017-04" db="EMBL/GenBank/DDBJ databases">
        <authorList>
            <person name="Afonso C.L."/>
            <person name="Miller P.J."/>
            <person name="Scott M.A."/>
            <person name="Spackman E."/>
            <person name="Goraichik I."/>
            <person name="Dimitrov K.M."/>
            <person name="Suarez D.L."/>
            <person name="Swayne D.E."/>
        </authorList>
    </citation>
    <scope>NUCLEOTIDE SEQUENCE [LARGE SCALE GENOMIC DNA]</scope>
    <source>
        <strain evidence="1 2">N3/975</strain>
    </source>
</reference>
<sequence>MIITTGEAEAPALVERAKSIAEETGCRYVTRGGQSLRRLALRTGDEDVLVILDGHVRLGGPGRSVLEFHPSMGYVRLKRVLRGDPDPMIEATRMEEGDSVLDCTAGLGADSLVFSVKGGESGSVTALESSFPLYVFLKEGLRTYESNMPASDEAMRRIDVRHGHHLDYLKTLPDKSVDIVYFDPMFREPLTESASINPLRHYANSEPLDEQSILEAIRVARKTVVLKEKRGSREFARLGFTVPERGQSKITYGVISIDRTI</sequence>
<dbReference type="RefSeq" id="WP_208914265.1">
    <property type="nucleotide sequence ID" value="NZ_LT840184.1"/>
</dbReference>
<gene>
    <name evidence="1" type="ORF">SAMN05661091_3405</name>
</gene>
<evidence type="ECO:0000313" key="2">
    <source>
        <dbReference type="Proteomes" id="UP000192940"/>
    </source>
</evidence>
<organism evidence="1 2">
    <name type="scientific">Paenibacillus uliginis N3/975</name>
    <dbReference type="NCBI Taxonomy" id="1313296"/>
    <lineage>
        <taxon>Bacteria</taxon>
        <taxon>Bacillati</taxon>
        <taxon>Bacillota</taxon>
        <taxon>Bacilli</taxon>
        <taxon>Bacillales</taxon>
        <taxon>Paenibacillaceae</taxon>
        <taxon>Paenibacillus</taxon>
    </lineage>
</organism>
<dbReference type="PANTHER" id="PTHR36112:SF1">
    <property type="entry name" value="RIBOSOMAL RNA SMALL SUBUNIT METHYLTRANSFERASE J"/>
    <property type="match status" value="1"/>
</dbReference>
<keyword evidence="1" id="KW-0808">Transferase</keyword>